<dbReference type="InterPro" id="IPR013325">
    <property type="entry name" value="RNA_pol_sigma_r2"/>
</dbReference>
<dbReference type="EMBL" id="CP126446">
    <property type="protein sequence ID" value="WIF97827.1"/>
    <property type="molecule type" value="Genomic_DNA"/>
</dbReference>
<evidence type="ECO:0000256" key="4">
    <source>
        <dbReference type="ARBA" id="ARBA00023125"/>
    </source>
</evidence>
<dbReference type="InterPro" id="IPR007627">
    <property type="entry name" value="RNA_pol_sigma70_r2"/>
</dbReference>
<keyword evidence="3" id="KW-0731">Sigma factor</keyword>
<evidence type="ECO:0000256" key="2">
    <source>
        <dbReference type="ARBA" id="ARBA00023015"/>
    </source>
</evidence>
<feature type="domain" description="RNA polymerase sigma-70 region 2" evidence="6">
    <location>
        <begin position="11"/>
        <end position="78"/>
    </location>
</feature>
<dbReference type="NCBIfam" id="TIGR02937">
    <property type="entry name" value="sigma70-ECF"/>
    <property type="match status" value="1"/>
</dbReference>
<keyword evidence="2" id="KW-0805">Transcription regulation</keyword>
<dbReference type="InterPro" id="IPR039425">
    <property type="entry name" value="RNA_pol_sigma-70-like"/>
</dbReference>
<sequence length="170" mass="20211">MTDVKEDFSELVEQFTPMIHHIIHKLRIRDPHKDFYQEGLLALWEAGENYQEEKGKLSSYIYFIVRNRLISKMRKENRIAEKDEVVTLLLEEESVYYDSSFAVDPYLYQGIVGTLTGNQRKWFDGFVLRELTIKEIAEREGTTQQAVKNWGRLAREKLRQHPRILEYIGK</sequence>
<dbReference type="RefSeq" id="WP_231417789.1">
    <property type="nucleotide sequence ID" value="NZ_CP126446.1"/>
</dbReference>
<dbReference type="InterPro" id="IPR014284">
    <property type="entry name" value="RNA_pol_sigma-70_dom"/>
</dbReference>
<keyword evidence="8" id="KW-1185">Reference proteome</keyword>
<evidence type="ECO:0000256" key="3">
    <source>
        <dbReference type="ARBA" id="ARBA00023082"/>
    </source>
</evidence>
<protein>
    <submittedName>
        <fullName evidence="7">Sigma-70 family RNA polymerase sigma factor</fullName>
    </submittedName>
</protein>
<keyword evidence="5" id="KW-0804">Transcription</keyword>
<dbReference type="Proteomes" id="UP001236652">
    <property type="component" value="Chromosome"/>
</dbReference>
<gene>
    <name evidence="7" type="ORF">QNI29_19200</name>
</gene>
<evidence type="ECO:0000313" key="7">
    <source>
        <dbReference type="EMBL" id="WIF97827.1"/>
    </source>
</evidence>
<dbReference type="SUPFAM" id="SSF88946">
    <property type="entry name" value="Sigma2 domain of RNA polymerase sigma factors"/>
    <property type="match status" value="1"/>
</dbReference>
<name>A0ABY8UXU1_9BACI</name>
<dbReference type="SUPFAM" id="SSF88659">
    <property type="entry name" value="Sigma3 and sigma4 domains of RNA polymerase sigma factors"/>
    <property type="match status" value="1"/>
</dbReference>
<reference evidence="7 8" key="1">
    <citation type="submission" date="2023-05" db="EMBL/GenBank/DDBJ databases">
        <title>Comparative genomics reveals the evidence of polycyclic aromatic hydrocarbons degradation in moderately halophilic genus Pontibacillus.</title>
        <authorList>
            <person name="Yang H."/>
            <person name="Qian Z."/>
        </authorList>
    </citation>
    <scope>NUCLEOTIDE SEQUENCE [LARGE SCALE GENOMIC DNA]</scope>
    <source>
        <strain evidence="8">HN14</strain>
    </source>
</reference>
<dbReference type="PANTHER" id="PTHR43133:SF8">
    <property type="entry name" value="RNA POLYMERASE SIGMA FACTOR HI_1459-RELATED"/>
    <property type="match status" value="1"/>
</dbReference>
<dbReference type="InterPro" id="IPR036388">
    <property type="entry name" value="WH-like_DNA-bd_sf"/>
</dbReference>
<dbReference type="Gene3D" id="1.10.10.10">
    <property type="entry name" value="Winged helix-like DNA-binding domain superfamily/Winged helix DNA-binding domain"/>
    <property type="match status" value="1"/>
</dbReference>
<keyword evidence="4" id="KW-0238">DNA-binding</keyword>
<proteinExistence type="inferred from homology"/>
<evidence type="ECO:0000313" key="8">
    <source>
        <dbReference type="Proteomes" id="UP001236652"/>
    </source>
</evidence>
<evidence type="ECO:0000256" key="1">
    <source>
        <dbReference type="ARBA" id="ARBA00010641"/>
    </source>
</evidence>
<evidence type="ECO:0000259" key="6">
    <source>
        <dbReference type="Pfam" id="PF04542"/>
    </source>
</evidence>
<comment type="similarity">
    <text evidence="1">Belongs to the sigma-70 factor family. ECF subfamily.</text>
</comment>
<dbReference type="InterPro" id="IPR013324">
    <property type="entry name" value="RNA_pol_sigma_r3/r4-like"/>
</dbReference>
<dbReference type="PANTHER" id="PTHR43133">
    <property type="entry name" value="RNA POLYMERASE ECF-TYPE SIGMA FACTO"/>
    <property type="match status" value="1"/>
</dbReference>
<evidence type="ECO:0000256" key="5">
    <source>
        <dbReference type="ARBA" id="ARBA00023163"/>
    </source>
</evidence>
<organism evidence="7 8">
    <name type="scientific">Pontibacillus chungwhensis</name>
    <dbReference type="NCBI Taxonomy" id="265426"/>
    <lineage>
        <taxon>Bacteria</taxon>
        <taxon>Bacillati</taxon>
        <taxon>Bacillota</taxon>
        <taxon>Bacilli</taxon>
        <taxon>Bacillales</taxon>
        <taxon>Bacillaceae</taxon>
        <taxon>Pontibacillus</taxon>
    </lineage>
</organism>
<dbReference type="Pfam" id="PF04542">
    <property type="entry name" value="Sigma70_r2"/>
    <property type="match status" value="1"/>
</dbReference>
<accession>A0ABY8UXU1</accession>
<dbReference type="Gene3D" id="1.10.1740.10">
    <property type="match status" value="1"/>
</dbReference>